<evidence type="ECO:0000313" key="4">
    <source>
        <dbReference type="EMBL" id="HJB27417.1"/>
    </source>
</evidence>
<comment type="caution">
    <text evidence="4">The sequence shown here is derived from an EMBL/GenBank/DDBJ whole genome shotgun (WGS) entry which is preliminary data.</text>
</comment>
<protein>
    <recommendedName>
        <fullName evidence="3">Anti-sigma factor RsgI-like middle domain-containing protein</fullName>
    </recommendedName>
</protein>
<gene>
    <name evidence="4" type="ORF">IAA06_01290</name>
</gene>
<feature type="compositionally biased region" description="Polar residues" evidence="1">
    <location>
        <begin position="232"/>
        <end position="242"/>
    </location>
</feature>
<evidence type="ECO:0000256" key="1">
    <source>
        <dbReference type="SAM" id="MobiDB-lite"/>
    </source>
</evidence>
<dbReference type="EMBL" id="DWYZ01000031">
    <property type="protein sequence ID" value="HJB27417.1"/>
    <property type="molecule type" value="Genomic_DNA"/>
</dbReference>
<feature type="compositionally biased region" description="Basic residues" evidence="1">
    <location>
        <begin position="265"/>
        <end position="274"/>
    </location>
</feature>
<evidence type="ECO:0000256" key="2">
    <source>
        <dbReference type="SAM" id="Phobius"/>
    </source>
</evidence>
<evidence type="ECO:0000259" key="3">
    <source>
        <dbReference type="Pfam" id="PF23750"/>
    </source>
</evidence>
<feature type="region of interest" description="Disordered" evidence="1">
    <location>
        <begin position="221"/>
        <end position="274"/>
    </location>
</feature>
<reference evidence="4" key="1">
    <citation type="journal article" date="2021" name="PeerJ">
        <title>Extensive microbial diversity within the chicken gut microbiome revealed by metagenomics and culture.</title>
        <authorList>
            <person name="Gilroy R."/>
            <person name="Ravi A."/>
            <person name="Getino M."/>
            <person name="Pursley I."/>
            <person name="Horton D.L."/>
            <person name="Alikhan N.F."/>
            <person name="Baker D."/>
            <person name="Gharbi K."/>
            <person name="Hall N."/>
            <person name="Watson M."/>
            <person name="Adriaenssens E.M."/>
            <person name="Foster-Nyarko E."/>
            <person name="Jarju S."/>
            <person name="Secka A."/>
            <person name="Antonio M."/>
            <person name="Oren A."/>
            <person name="Chaudhuri R.R."/>
            <person name="La Ragione R."/>
            <person name="Hildebrand F."/>
            <person name="Pallen M.J."/>
        </authorList>
    </citation>
    <scope>NUCLEOTIDE SEQUENCE</scope>
    <source>
        <strain evidence="4">ChiSjej1B19-5720</strain>
    </source>
</reference>
<dbReference type="InterPro" id="IPR055431">
    <property type="entry name" value="RsgI_M"/>
</dbReference>
<evidence type="ECO:0000313" key="5">
    <source>
        <dbReference type="Proteomes" id="UP000823842"/>
    </source>
</evidence>
<name>A0A9D2RUQ7_9FIRM</name>
<organism evidence="4 5">
    <name type="scientific">Candidatus Blautia faecavium</name>
    <dbReference type="NCBI Taxonomy" id="2838487"/>
    <lineage>
        <taxon>Bacteria</taxon>
        <taxon>Bacillati</taxon>
        <taxon>Bacillota</taxon>
        <taxon>Clostridia</taxon>
        <taxon>Lachnospirales</taxon>
        <taxon>Lachnospiraceae</taxon>
        <taxon>Blautia</taxon>
    </lineage>
</organism>
<keyword evidence="2" id="KW-1133">Transmembrane helix</keyword>
<feature type="compositionally biased region" description="Low complexity" evidence="1">
    <location>
        <begin position="243"/>
        <end position="254"/>
    </location>
</feature>
<feature type="domain" description="Anti-sigma factor RsgI-like middle" evidence="3">
    <location>
        <begin position="68"/>
        <end position="190"/>
    </location>
</feature>
<dbReference type="Proteomes" id="UP000823842">
    <property type="component" value="Unassembled WGS sequence"/>
</dbReference>
<accession>A0A9D2RUQ7</accession>
<keyword evidence="2" id="KW-0472">Membrane</keyword>
<sequence length="274" mass="30569">MNDRLKNAFDSIRAEDELVEHTRAFLRNRMEQPQKKKIFLPSARFIAALSCLLLFLLAGGVFFLTPVSTISVDINPSIELGINYFDRVVDIKAFNKDGENLMKTLQIKYKPYTEALENILENKTIQECLAQNEAMSITVVSDNEEKNDEVMNNVRSCTDGQGNIYCHAGNSETVEHAHEAGLSYGKYNAFLILQDLDPSVTVEDIQGLTMREIWDRINALSSEDGTDENDSSSRQKQNGSARGQNCCGQSGGQNKANANNASQGRGHHGRHHQE</sequence>
<reference evidence="4" key="2">
    <citation type="submission" date="2021-04" db="EMBL/GenBank/DDBJ databases">
        <authorList>
            <person name="Gilroy R."/>
        </authorList>
    </citation>
    <scope>NUCLEOTIDE SEQUENCE</scope>
    <source>
        <strain evidence="4">ChiSjej1B19-5720</strain>
    </source>
</reference>
<feature type="transmembrane region" description="Helical" evidence="2">
    <location>
        <begin position="45"/>
        <end position="64"/>
    </location>
</feature>
<dbReference type="Pfam" id="PF23750">
    <property type="entry name" value="RsgI_M"/>
    <property type="match status" value="1"/>
</dbReference>
<keyword evidence="2" id="KW-0812">Transmembrane</keyword>
<dbReference type="AlphaFoldDB" id="A0A9D2RUQ7"/>
<proteinExistence type="predicted"/>